<evidence type="ECO:0000313" key="1">
    <source>
        <dbReference type="EMBL" id="KAL2331097.1"/>
    </source>
</evidence>
<dbReference type="Proteomes" id="UP001603857">
    <property type="component" value="Unassembled WGS sequence"/>
</dbReference>
<protein>
    <submittedName>
        <fullName evidence="1">Uncharacterized protein</fullName>
    </submittedName>
</protein>
<gene>
    <name evidence="1" type="ORF">Fmac_018678</name>
</gene>
<sequence>MDHQQEAPMSAYPAVNERNITCTAAPPPVGYPTKDDFPSQQAVPIKTTSRGLGPLSSWQRWLVYTLILILTSSHVKKHKGTSENHTLTLSSFFQ</sequence>
<organism evidence="1 2">
    <name type="scientific">Flemingia macrophylla</name>
    <dbReference type="NCBI Taxonomy" id="520843"/>
    <lineage>
        <taxon>Eukaryota</taxon>
        <taxon>Viridiplantae</taxon>
        <taxon>Streptophyta</taxon>
        <taxon>Embryophyta</taxon>
        <taxon>Tracheophyta</taxon>
        <taxon>Spermatophyta</taxon>
        <taxon>Magnoliopsida</taxon>
        <taxon>eudicotyledons</taxon>
        <taxon>Gunneridae</taxon>
        <taxon>Pentapetalae</taxon>
        <taxon>rosids</taxon>
        <taxon>fabids</taxon>
        <taxon>Fabales</taxon>
        <taxon>Fabaceae</taxon>
        <taxon>Papilionoideae</taxon>
        <taxon>50 kb inversion clade</taxon>
        <taxon>NPAAA clade</taxon>
        <taxon>indigoferoid/millettioid clade</taxon>
        <taxon>Phaseoleae</taxon>
        <taxon>Flemingia</taxon>
    </lineage>
</organism>
<proteinExistence type="predicted"/>
<dbReference type="EMBL" id="JBGMDY010000006">
    <property type="protein sequence ID" value="KAL2331097.1"/>
    <property type="molecule type" value="Genomic_DNA"/>
</dbReference>
<comment type="caution">
    <text evidence="1">The sequence shown here is derived from an EMBL/GenBank/DDBJ whole genome shotgun (WGS) entry which is preliminary data.</text>
</comment>
<dbReference type="AlphaFoldDB" id="A0ABD1M634"/>
<reference evidence="1 2" key="1">
    <citation type="submission" date="2024-08" db="EMBL/GenBank/DDBJ databases">
        <title>Insights into the chromosomal genome structure of Flemingia macrophylla.</title>
        <authorList>
            <person name="Ding Y."/>
            <person name="Zhao Y."/>
            <person name="Bi W."/>
            <person name="Wu M."/>
            <person name="Zhao G."/>
            <person name="Gong Y."/>
            <person name="Li W."/>
            <person name="Zhang P."/>
        </authorList>
    </citation>
    <scope>NUCLEOTIDE SEQUENCE [LARGE SCALE GENOMIC DNA]</scope>
    <source>
        <strain evidence="1">DYQJB</strain>
        <tissue evidence="1">Leaf</tissue>
    </source>
</reference>
<name>A0ABD1M634_9FABA</name>
<keyword evidence="2" id="KW-1185">Reference proteome</keyword>
<evidence type="ECO:0000313" key="2">
    <source>
        <dbReference type="Proteomes" id="UP001603857"/>
    </source>
</evidence>
<accession>A0ABD1M634</accession>